<feature type="transmembrane region" description="Helical" evidence="6">
    <location>
        <begin position="26"/>
        <end position="46"/>
    </location>
</feature>
<name>A0A502CZF9_9MICO</name>
<dbReference type="PANTHER" id="PTHR30168:SF0">
    <property type="entry name" value="INNER MEMBRANE PROTEIN"/>
    <property type="match status" value="1"/>
</dbReference>
<dbReference type="Proteomes" id="UP000317722">
    <property type="component" value="Unassembled WGS sequence"/>
</dbReference>
<accession>A0A502CZF9</accession>
<organism evidence="7 8">
    <name type="scientific">Pedococcus bigeumensis</name>
    <dbReference type="NCBI Taxonomy" id="433644"/>
    <lineage>
        <taxon>Bacteria</taxon>
        <taxon>Bacillati</taxon>
        <taxon>Actinomycetota</taxon>
        <taxon>Actinomycetes</taxon>
        <taxon>Micrococcales</taxon>
        <taxon>Intrasporangiaceae</taxon>
        <taxon>Pedococcus</taxon>
    </lineage>
</organism>
<evidence type="ECO:0000256" key="1">
    <source>
        <dbReference type="ARBA" id="ARBA00004167"/>
    </source>
</evidence>
<dbReference type="Pfam" id="PF04228">
    <property type="entry name" value="Zn_peptidase"/>
    <property type="match status" value="1"/>
</dbReference>
<keyword evidence="3 6" id="KW-1133">Transmembrane helix</keyword>
<dbReference type="PANTHER" id="PTHR30168">
    <property type="entry name" value="PUTATIVE MEMBRANE PROTEIN YPFJ"/>
    <property type="match status" value="1"/>
</dbReference>
<feature type="compositionally biased region" description="Polar residues" evidence="5">
    <location>
        <begin position="61"/>
        <end position="77"/>
    </location>
</feature>
<comment type="caution">
    <text evidence="7">The sequence shown here is derived from an EMBL/GenBank/DDBJ whole genome shotgun (WGS) entry which is preliminary data.</text>
</comment>
<evidence type="ECO:0000256" key="3">
    <source>
        <dbReference type="ARBA" id="ARBA00022989"/>
    </source>
</evidence>
<dbReference type="AlphaFoldDB" id="A0A502CZF9"/>
<protein>
    <recommendedName>
        <fullName evidence="9">Neutral zinc metallopeptidase</fullName>
    </recommendedName>
</protein>
<sequence>MSFNDDVKIDTSQVGSGGSGGGPGGAVVGGGIGGIILLIIALIFGINPSDLPTTPGGGTSDQGQVQPGGTVDGSSFSECKTGADANKNDTCRAIATVNSVNAFWTTELTKYKREYTPAKAILYDGSTQSACGTASNQVGPFYCPLDKQVYLDVSFFDILSSQFGSSTGALAQEYVVAHEYGHHVQDILGLLDRAQQDPKGEQSGGVRVELMADCLAGVWANHASTTKVQSTNGGTTTALKPLTDKDIKDALSAASSVGDDSIQEKTQGRANPDTWTHGSSAARQKWFTTGYKSGDLNQCDTFSVATVE</sequence>
<feature type="compositionally biased region" description="Polar residues" evidence="5">
    <location>
        <begin position="268"/>
        <end position="280"/>
    </location>
</feature>
<evidence type="ECO:0008006" key="9">
    <source>
        <dbReference type="Google" id="ProtNLM"/>
    </source>
</evidence>
<proteinExistence type="predicted"/>
<keyword evidence="8" id="KW-1185">Reference proteome</keyword>
<dbReference type="RefSeq" id="WP_140737674.1">
    <property type="nucleotide sequence ID" value="NZ_RCZM01000002.1"/>
</dbReference>
<evidence type="ECO:0000313" key="8">
    <source>
        <dbReference type="Proteomes" id="UP000317722"/>
    </source>
</evidence>
<keyword evidence="4 6" id="KW-0472">Membrane</keyword>
<feature type="region of interest" description="Disordered" evidence="5">
    <location>
        <begin position="254"/>
        <end position="280"/>
    </location>
</feature>
<evidence type="ECO:0000313" key="7">
    <source>
        <dbReference type="EMBL" id="TPG17910.1"/>
    </source>
</evidence>
<dbReference type="EMBL" id="RCZM01000002">
    <property type="protein sequence ID" value="TPG17910.1"/>
    <property type="molecule type" value="Genomic_DNA"/>
</dbReference>
<dbReference type="OrthoDB" id="9774900at2"/>
<dbReference type="GO" id="GO:0016020">
    <property type="term" value="C:membrane"/>
    <property type="evidence" value="ECO:0007669"/>
    <property type="project" value="UniProtKB-SubCell"/>
</dbReference>
<gene>
    <name evidence="7" type="ORF">EAH86_05640</name>
</gene>
<dbReference type="InterPro" id="IPR007343">
    <property type="entry name" value="Uncharacterised_pept_Zn_put"/>
</dbReference>
<evidence type="ECO:0000256" key="6">
    <source>
        <dbReference type="SAM" id="Phobius"/>
    </source>
</evidence>
<evidence type="ECO:0000256" key="5">
    <source>
        <dbReference type="SAM" id="MobiDB-lite"/>
    </source>
</evidence>
<reference evidence="7 8" key="1">
    <citation type="journal article" date="2019" name="Environ. Microbiol.">
        <title>Species interactions and distinct microbial communities in high Arctic permafrost affected cryosols are associated with the CH4 and CO2 gas fluxes.</title>
        <authorList>
            <person name="Altshuler I."/>
            <person name="Hamel J."/>
            <person name="Turney S."/>
            <person name="Magnuson E."/>
            <person name="Levesque R."/>
            <person name="Greer C."/>
            <person name="Whyte L.G."/>
        </authorList>
    </citation>
    <scope>NUCLEOTIDE SEQUENCE [LARGE SCALE GENOMIC DNA]</scope>
    <source>
        <strain evidence="7 8">S9.3A</strain>
    </source>
</reference>
<keyword evidence="2 6" id="KW-0812">Transmembrane</keyword>
<comment type="subcellular location">
    <subcellularLocation>
        <location evidence="1">Membrane</location>
        <topology evidence="1">Single-pass membrane protein</topology>
    </subcellularLocation>
</comment>
<feature type="region of interest" description="Disordered" evidence="5">
    <location>
        <begin position="53"/>
        <end position="77"/>
    </location>
</feature>
<dbReference type="SUPFAM" id="SSF55486">
    <property type="entry name" value="Metalloproteases ('zincins'), catalytic domain"/>
    <property type="match status" value="1"/>
</dbReference>
<evidence type="ECO:0000256" key="4">
    <source>
        <dbReference type="ARBA" id="ARBA00023136"/>
    </source>
</evidence>
<feature type="region of interest" description="Disordered" evidence="5">
    <location>
        <begin position="1"/>
        <end position="22"/>
    </location>
</feature>
<evidence type="ECO:0000256" key="2">
    <source>
        <dbReference type="ARBA" id="ARBA00022692"/>
    </source>
</evidence>